<feature type="region of interest" description="Disordered" evidence="6">
    <location>
        <begin position="70"/>
        <end position="106"/>
    </location>
</feature>
<dbReference type="EMBL" id="JAATJV010212700">
    <property type="protein sequence ID" value="MBZ3873814.1"/>
    <property type="molecule type" value="Genomic_DNA"/>
</dbReference>
<feature type="repeat" description="TNFR-Cys" evidence="5">
    <location>
        <begin position="187"/>
        <end position="228"/>
    </location>
</feature>
<evidence type="ECO:0000256" key="3">
    <source>
        <dbReference type="ARBA" id="ARBA00023157"/>
    </source>
</evidence>
<comment type="caution">
    <text evidence="9">The sequence shown here is derived from an EMBL/GenBank/DDBJ whole genome shotgun (WGS) entry which is preliminary data.</text>
</comment>
<feature type="region of interest" description="Disordered" evidence="6">
    <location>
        <begin position="500"/>
        <end position="563"/>
    </location>
</feature>
<dbReference type="SUPFAM" id="SSF57586">
    <property type="entry name" value="TNF receptor-like"/>
    <property type="match status" value="2"/>
</dbReference>
<dbReference type="PROSITE" id="PS00652">
    <property type="entry name" value="TNFR_NGFR_1"/>
    <property type="match status" value="2"/>
</dbReference>
<dbReference type="InterPro" id="IPR051670">
    <property type="entry name" value="TNF_chemokine_rcpt-like"/>
</dbReference>
<name>A0AA41MKU6_SCICA</name>
<evidence type="ECO:0000313" key="9">
    <source>
        <dbReference type="EMBL" id="MBZ3873814.1"/>
    </source>
</evidence>
<dbReference type="GO" id="GO:0005031">
    <property type="term" value="F:tumor necrosis factor receptor activity"/>
    <property type="evidence" value="ECO:0007669"/>
    <property type="project" value="InterPro"/>
</dbReference>
<dbReference type="GO" id="GO:0051044">
    <property type="term" value="P:positive regulation of membrane protein ectodomain proteolysis"/>
    <property type="evidence" value="ECO:0007669"/>
    <property type="project" value="TreeGrafter"/>
</dbReference>
<dbReference type="InterPro" id="IPR020411">
    <property type="entry name" value="TNFR_1B"/>
</dbReference>
<feature type="disulfide bond" evidence="5">
    <location>
        <begin position="167"/>
        <end position="185"/>
    </location>
</feature>
<dbReference type="SMART" id="SM00208">
    <property type="entry name" value="TNFR"/>
    <property type="match status" value="4"/>
</dbReference>
<feature type="domain" description="TNFR-Cys" evidence="8">
    <location>
        <begin position="229"/>
        <end position="271"/>
    </location>
</feature>
<dbReference type="CDD" id="cd10577">
    <property type="entry name" value="TNFRSF1B"/>
    <property type="match status" value="1"/>
</dbReference>
<evidence type="ECO:0000256" key="5">
    <source>
        <dbReference type="PROSITE-ProRule" id="PRU00206"/>
    </source>
</evidence>
<dbReference type="InterPro" id="IPR001368">
    <property type="entry name" value="TNFR/NGFR_Cys_rich_reg"/>
</dbReference>
<keyword evidence="1" id="KW-0732">Signal</keyword>
<feature type="region of interest" description="Disordered" evidence="6">
    <location>
        <begin position="317"/>
        <end position="350"/>
    </location>
</feature>
<feature type="disulfide bond" evidence="5">
    <location>
        <begin position="164"/>
        <end position="177"/>
    </location>
</feature>
<dbReference type="PANTHER" id="PTHR47386">
    <property type="entry name" value="TUMOR NECROSIS FACTOR RECEPTOR SUPERFAMILY MEMBER 1B"/>
    <property type="match status" value="1"/>
</dbReference>
<dbReference type="GO" id="GO:0150079">
    <property type="term" value="P:negative regulation of neuroinflammatory response"/>
    <property type="evidence" value="ECO:0007669"/>
    <property type="project" value="TreeGrafter"/>
</dbReference>
<feature type="repeat" description="TNFR-Cys" evidence="5">
    <location>
        <begin position="229"/>
        <end position="271"/>
    </location>
</feature>
<dbReference type="PRINTS" id="PR01919">
    <property type="entry name" value="TNFACTORR1B"/>
</dbReference>
<evidence type="ECO:0000256" key="7">
    <source>
        <dbReference type="SAM" id="Phobius"/>
    </source>
</evidence>
<dbReference type="GO" id="GO:0008630">
    <property type="term" value="P:intrinsic apoptotic signaling pathway in response to DNA damage"/>
    <property type="evidence" value="ECO:0007669"/>
    <property type="project" value="TreeGrafter"/>
</dbReference>
<dbReference type="AlphaFoldDB" id="A0AA41MKU6"/>
<dbReference type="GO" id="GO:0006954">
    <property type="term" value="P:inflammatory response"/>
    <property type="evidence" value="ECO:0007669"/>
    <property type="project" value="InterPro"/>
</dbReference>
<dbReference type="Pfam" id="PF00020">
    <property type="entry name" value="TNFR_c6"/>
    <property type="match status" value="3"/>
</dbReference>
<dbReference type="GO" id="GO:0002724">
    <property type="term" value="P:regulation of T cell cytokine production"/>
    <property type="evidence" value="ECO:0007669"/>
    <property type="project" value="TreeGrafter"/>
</dbReference>
<keyword evidence="4" id="KW-0325">Glycoprotein</keyword>
<dbReference type="GO" id="GO:0042129">
    <property type="term" value="P:regulation of T cell proliferation"/>
    <property type="evidence" value="ECO:0007669"/>
    <property type="project" value="TreeGrafter"/>
</dbReference>
<dbReference type="GO" id="GO:0043120">
    <property type="term" value="F:tumor necrosis factor binding"/>
    <property type="evidence" value="ECO:0007669"/>
    <property type="project" value="TreeGrafter"/>
</dbReference>
<dbReference type="GO" id="GO:0031643">
    <property type="term" value="P:positive regulation of myelination"/>
    <property type="evidence" value="ECO:0007669"/>
    <property type="project" value="TreeGrafter"/>
</dbReference>
<feature type="disulfide bond" evidence="5">
    <location>
        <begin position="274"/>
        <end position="289"/>
    </location>
</feature>
<feature type="region of interest" description="Disordered" evidence="6">
    <location>
        <begin position="423"/>
        <end position="482"/>
    </location>
</feature>
<sequence>MCPRQDARLGLSLRQLLILGVSPQQKPEDQCSLGAKAPRSTIIVVSLMGDGGLKQGSLYLSSGLCKHAEQTSASPLPSPLNVPSPVPKGSAAHAEEALGTRGAPPNPLPHMAPTGLWATLAVGLQLWAAGHAVPAQVARAPYAPAPGSTCRQNEYYQETAQVCCSKCEPGHHAKQLCTQTADTVCVPCEVSTFTQVWNVVDECMSCRSRCEADQVETQACTQKRNRLCTCRPGWYCALKHQDSCRQCLALRRCPPGFGVARPGTATSDVRCAPCPRGTFSNTTSSTDVCKPHRICSLVAIPGSASADAVCEPVSSTLGEAPGTVRTPQPVSTRSQPMEPTPGPSMAPSTSLLLPVQNTDWSSVSLPIGLIVGLTALGLLVIGLVNCVIVAQKKKPSCLQRGAKPHLPADEGQSAPGLEQQHLLTTAPSSSSSSLESSASAADRGASRGPQPQPPGTEEASQSREAQASPRSSESSPGGPGTQVSVTCIVNVCSSSDHGLQWSQASSTAGDPDSSPSGSTRDEQVPFSKEECPFQSQLETPETLPHSSEKPLPLGVPDAGMKPS</sequence>
<feature type="compositionally biased region" description="Low complexity" evidence="6">
    <location>
        <begin position="426"/>
        <end position="448"/>
    </location>
</feature>
<feature type="domain" description="TNFR-Cys" evidence="8">
    <location>
        <begin position="149"/>
        <end position="185"/>
    </location>
</feature>
<feature type="domain" description="TNFR-Cys" evidence="8">
    <location>
        <begin position="273"/>
        <end position="310"/>
    </location>
</feature>
<feature type="compositionally biased region" description="Low complexity" evidence="6">
    <location>
        <begin position="458"/>
        <end position="476"/>
    </location>
</feature>
<evidence type="ECO:0000256" key="1">
    <source>
        <dbReference type="ARBA" id="ARBA00022729"/>
    </source>
</evidence>
<dbReference type="GO" id="GO:0097191">
    <property type="term" value="P:extrinsic apoptotic signaling pathway"/>
    <property type="evidence" value="ECO:0007669"/>
    <property type="project" value="TreeGrafter"/>
</dbReference>
<dbReference type="PROSITE" id="PS50050">
    <property type="entry name" value="TNFR_NGFR_2"/>
    <property type="match status" value="4"/>
</dbReference>
<feature type="disulfide bond" evidence="5">
    <location>
        <begin position="253"/>
        <end position="271"/>
    </location>
</feature>
<comment type="caution">
    <text evidence="5">Lacks conserved residue(s) required for the propagation of feature annotation.</text>
</comment>
<protein>
    <submittedName>
        <fullName evidence="9">Tumor necrosis factor receptor superfamily member 1B</fullName>
    </submittedName>
</protein>
<dbReference type="Gene3D" id="2.10.50.10">
    <property type="entry name" value="Tumor Necrosis Factor Receptor, subunit A, domain 2"/>
    <property type="match status" value="2"/>
</dbReference>
<dbReference type="InterPro" id="IPR033996">
    <property type="entry name" value="TNFRSF1B_N"/>
</dbReference>
<keyword evidence="3 5" id="KW-1015">Disulfide bond</keyword>
<gene>
    <name evidence="9" type="ORF">SUZIE_124810</name>
</gene>
<accession>A0AA41MKU6</accession>
<keyword evidence="7" id="KW-1133">Transmembrane helix</keyword>
<feature type="domain" description="TNFR-Cys" evidence="8">
    <location>
        <begin position="187"/>
        <end position="228"/>
    </location>
</feature>
<keyword evidence="10" id="KW-1185">Reference proteome</keyword>
<reference evidence="9" key="1">
    <citation type="submission" date="2020-03" db="EMBL/GenBank/DDBJ databases">
        <title>Studies in the Genomics of Life Span.</title>
        <authorList>
            <person name="Glass D."/>
        </authorList>
    </citation>
    <scope>NUCLEOTIDE SEQUENCE</scope>
    <source>
        <strain evidence="9">SUZIE</strain>
        <tissue evidence="9">Muscle</tissue>
    </source>
</reference>
<dbReference type="GO" id="GO:0048714">
    <property type="term" value="P:positive regulation of oligodendrocyte differentiation"/>
    <property type="evidence" value="ECO:0007669"/>
    <property type="project" value="TreeGrafter"/>
</dbReference>
<feature type="compositionally biased region" description="Polar residues" evidence="6">
    <location>
        <begin position="325"/>
        <end position="337"/>
    </location>
</feature>
<feature type="repeat" description="TNFR-Cys" evidence="5">
    <location>
        <begin position="149"/>
        <end position="185"/>
    </location>
</feature>
<feature type="repeat" description="TNFR-Cys" evidence="5">
    <location>
        <begin position="273"/>
        <end position="310"/>
    </location>
</feature>
<keyword evidence="7" id="KW-0812">Transmembrane</keyword>
<keyword evidence="7" id="KW-0472">Membrane</keyword>
<keyword evidence="9" id="KW-0675">Receptor</keyword>
<evidence type="ECO:0000256" key="6">
    <source>
        <dbReference type="SAM" id="MobiDB-lite"/>
    </source>
</evidence>
<feature type="compositionally biased region" description="Basic and acidic residues" evidence="6">
    <location>
        <begin position="519"/>
        <end position="531"/>
    </location>
</feature>
<keyword evidence="2" id="KW-0677">Repeat</keyword>
<feature type="disulfide bond" evidence="5">
    <location>
        <begin position="210"/>
        <end position="228"/>
    </location>
</feature>
<dbReference type="GO" id="GO:0016020">
    <property type="term" value="C:membrane"/>
    <property type="evidence" value="ECO:0007669"/>
    <property type="project" value="InterPro"/>
</dbReference>
<feature type="compositionally biased region" description="Polar residues" evidence="6">
    <location>
        <begin position="500"/>
        <end position="518"/>
    </location>
</feature>
<feature type="compositionally biased region" description="Pro residues" evidence="6">
    <location>
        <begin position="76"/>
        <end position="86"/>
    </location>
</feature>
<evidence type="ECO:0000256" key="2">
    <source>
        <dbReference type="ARBA" id="ARBA00022737"/>
    </source>
</evidence>
<feature type="disulfide bond" evidence="5">
    <location>
        <begin position="188"/>
        <end position="203"/>
    </location>
</feature>
<evidence type="ECO:0000256" key="4">
    <source>
        <dbReference type="ARBA" id="ARBA00023180"/>
    </source>
</evidence>
<feature type="transmembrane region" description="Helical" evidence="7">
    <location>
        <begin position="367"/>
        <end position="390"/>
    </location>
</feature>
<dbReference type="FunFam" id="2.10.50.10:FF:000036">
    <property type="entry name" value="Tumor necrosis factor receptor superfamily member 1B"/>
    <property type="match status" value="1"/>
</dbReference>
<dbReference type="Proteomes" id="UP001166674">
    <property type="component" value="Unassembled WGS sequence"/>
</dbReference>
<dbReference type="PANTHER" id="PTHR47386:SF1">
    <property type="entry name" value="TUMOR NECROSIS FACTOR RECEPTOR SUPERFAMILY MEMBER 1B"/>
    <property type="match status" value="1"/>
</dbReference>
<evidence type="ECO:0000313" key="10">
    <source>
        <dbReference type="Proteomes" id="UP001166674"/>
    </source>
</evidence>
<proteinExistence type="predicted"/>
<evidence type="ECO:0000259" key="8">
    <source>
        <dbReference type="PROSITE" id="PS50050"/>
    </source>
</evidence>
<organism evidence="9 10">
    <name type="scientific">Sciurus carolinensis</name>
    <name type="common">Eastern gray squirrel</name>
    <dbReference type="NCBI Taxonomy" id="30640"/>
    <lineage>
        <taxon>Eukaryota</taxon>
        <taxon>Metazoa</taxon>
        <taxon>Chordata</taxon>
        <taxon>Craniata</taxon>
        <taxon>Vertebrata</taxon>
        <taxon>Euteleostomi</taxon>
        <taxon>Mammalia</taxon>
        <taxon>Eutheria</taxon>
        <taxon>Euarchontoglires</taxon>
        <taxon>Glires</taxon>
        <taxon>Rodentia</taxon>
        <taxon>Sciuromorpha</taxon>
        <taxon>Sciuridae</taxon>
        <taxon>Sciurinae</taxon>
        <taxon>Sciurini</taxon>
        <taxon>Sciurus</taxon>
    </lineage>
</organism>